<dbReference type="PANTHER" id="PTHR47691">
    <property type="entry name" value="REGULATOR-RELATED"/>
    <property type="match status" value="1"/>
</dbReference>
<protein>
    <recommendedName>
        <fullName evidence="5">NB-ARC domain-containing protein</fullName>
    </recommendedName>
</protein>
<name>K0K9R3_SACES</name>
<dbReference type="KEGG" id="sesp:BN6_70470"/>
<evidence type="ECO:0000313" key="4">
    <source>
        <dbReference type="Proteomes" id="UP000006281"/>
    </source>
</evidence>
<dbReference type="SUPFAM" id="SSF48452">
    <property type="entry name" value="TPR-like"/>
    <property type="match status" value="2"/>
</dbReference>
<dbReference type="eggNOG" id="COG0457">
    <property type="taxonomic scope" value="Bacteria"/>
</dbReference>
<dbReference type="PRINTS" id="PR00364">
    <property type="entry name" value="DISEASERSIST"/>
</dbReference>
<feature type="repeat" description="TPR" evidence="1">
    <location>
        <begin position="816"/>
        <end position="849"/>
    </location>
</feature>
<dbReference type="Gene3D" id="1.10.10.10">
    <property type="entry name" value="Winged helix-like DNA-binding domain superfamily/Winged helix DNA-binding domain"/>
    <property type="match status" value="1"/>
</dbReference>
<dbReference type="InterPro" id="IPR029787">
    <property type="entry name" value="Nucleotide_cyclase"/>
</dbReference>
<dbReference type="InterPro" id="IPR027417">
    <property type="entry name" value="P-loop_NTPase"/>
</dbReference>
<feature type="repeat" description="TPR" evidence="1">
    <location>
        <begin position="737"/>
        <end position="770"/>
    </location>
</feature>
<evidence type="ECO:0008006" key="5">
    <source>
        <dbReference type="Google" id="ProtNLM"/>
    </source>
</evidence>
<proteinExistence type="predicted"/>
<gene>
    <name evidence="3" type="ordered locus">BN6_70470</name>
</gene>
<dbReference type="AlphaFoldDB" id="K0K9R3"/>
<evidence type="ECO:0000256" key="1">
    <source>
        <dbReference type="PROSITE-ProRule" id="PRU00339"/>
    </source>
</evidence>
<reference evidence="3 4" key="1">
    <citation type="journal article" date="2012" name="BMC Genomics">
        <title>Complete genome sequence of Saccharothrix espanaensis DSM 44229T and comparison to the other completely sequenced Pseudonocardiaceae.</title>
        <authorList>
            <person name="Strobel T."/>
            <person name="Al-Dilaimi A."/>
            <person name="Blom J."/>
            <person name="Gessner A."/>
            <person name="Kalinowski J."/>
            <person name="Luzhetska M."/>
            <person name="Puhler A."/>
            <person name="Szczepanowski R."/>
            <person name="Bechthold A."/>
            <person name="Ruckert C."/>
        </authorList>
    </citation>
    <scope>NUCLEOTIDE SEQUENCE [LARGE SCALE GENOMIC DNA]</scope>
    <source>
        <strain evidence="4">ATCC 51144 / DSM 44229 / JCM 9112 / NBRC 15066 / NRRL 15764</strain>
    </source>
</reference>
<dbReference type="Proteomes" id="UP000006281">
    <property type="component" value="Chromosome"/>
</dbReference>
<evidence type="ECO:0000313" key="3">
    <source>
        <dbReference type="EMBL" id="CCH34282.1"/>
    </source>
</evidence>
<organism evidence="3 4">
    <name type="scientific">Saccharothrix espanaensis (strain ATCC 51144 / DSM 44229 / JCM 9112 / NBRC 15066 / NRRL 15764)</name>
    <dbReference type="NCBI Taxonomy" id="1179773"/>
    <lineage>
        <taxon>Bacteria</taxon>
        <taxon>Bacillati</taxon>
        <taxon>Actinomycetota</taxon>
        <taxon>Actinomycetes</taxon>
        <taxon>Pseudonocardiales</taxon>
        <taxon>Pseudonocardiaceae</taxon>
        <taxon>Saccharothrix</taxon>
    </lineage>
</organism>
<accession>K0K9R3</accession>
<dbReference type="InterPro" id="IPR036388">
    <property type="entry name" value="WH-like_DNA-bd_sf"/>
</dbReference>
<dbReference type="PROSITE" id="PS50005">
    <property type="entry name" value="TPR"/>
    <property type="match status" value="2"/>
</dbReference>
<dbReference type="HOGENOM" id="CLU_004665_2_1_11"/>
<dbReference type="SMART" id="SM00028">
    <property type="entry name" value="TPR"/>
    <property type="match status" value="2"/>
</dbReference>
<dbReference type="STRING" id="1179773.BN6_70470"/>
<sequence length="870" mass="95132">MHRTIVVVDVEGFADRRRTLPHQLGTRAALYRVVEGALRAAGVRWADCHHEDRGDSVFALVPPEVPKTPLVEVLPGALVAALREHNRTCPPEQRFRLRLAVHAGEVAFDDHGATSTSLTTAFRLVDAPPLKQALADSPGTLALVVSRWVFDEVVRHSAVLDPATFRPVRIRVKEVRDTAWIALPDHPYPRATATADPLDAGTVPRQLPAAPAPFIGRHDEAARIDRALDAVGSATVLISAIGGAGGIGKTWLALHWAHRHAERFPDGQLFVDLCGFSPTGEPMPSTEALRGFLDGLGVDPGRVPADLHTRAALYRSLVAGKRVLVVLDNAATVEQVTPLLPGDAGCTVVVTSRRRLDSLVTAHDAHYVDLGVLADTEAHRLLTTRLAVGRVESEPEAVDHLLRVCAGFPLALAIIAGRARTHPHLPLAALAGELRDEATRLDVLDSDDPAASLPTVLSWSLRALPPHQREVFALLGIAPGPDIGLDATARLVDLTPAEAHLALRRLVQASLLVEDAPGRWRMHDLIRRYAAKRAIHDLTDADREAALRRVVNAYVDAARTNARRMHPSVSEVMPIFGMMGAGPRTPPDSLREVLDWFRVEYLNLVAVEQIAAARAWNTQLWQLVWSLQTVRVMLGRLDENVAAWRAALAAVADHPDPAVLPWTHGLLGSALNWTQETAAAEEHLTAALEGAIRLGDTGVTAHLHFLLAWRHELAGEDDRAREEAEHCRRLGGPRAEAYALHVLGRCHTRAGEHDQAHACFERSVALHRADNDLFGEVEMLDCLGESARRAGLPGAVAHHRQALELHGRVGITRFWADALDHLALAHLADGDHDQAREAWQEALDLYREQRREEDATRVQQQLHDLPNTHP</sequence>
<dbReference type="Gene3D" id="1.25.40.10">
    <property type="entry name" value="Tetratricopeptide repeat domain"/>
    <property type="match status" value="1"/>
</dbReference>
<dbReference type="PANTHER" id="PTHR47691:SF3">
    <property type="entry name" value="HTH-TYPE TRANSCRIPTIONAL REGULATOR RV0890C-RELATED"/>
    <property type="match status" value="1"/>
</dbReference>
<dbReference type="InterPro" id="IPR011990">
    <property type="entry name" value="TPR-like_helical_dom_sf"/>
</dbReference>
<dbReference type="InterPro" id="IPR019734">
    <property type="entry name" value="TPR_rpt"/>
</dbReference>
<dbReference type="GO" id="GO:0043531">
    <property type="term" value="F:ADP binding"/>
    <property type="evidence" value="ECO:0007669"/>
    <property type="project" value="InterPro"/>
</dbReference>
<feature type="region of interest" description="Disordered" evidence="2">
    <location>
        <begin position="850"/>
        <end position="870"/>
    </location>
</feature>
<keyword evidence="1" id="KW-0802">TPR repeat</keyword>
<keyword evidence="4" id="KW-1185">Reference proteome</keyword>
<evidence type="ECO:0000256" key="2">
    <source>
        <dbReference type="SAM" id="MobiDB-lite"/>
    </source>
</evidence>
<dbReference type="Gene3D" id="3.40.50.300">
    <property type="entry name" value="P-loop containing nucleotide triphosphate hydrolases"/>
    <property type="match status" value="1"/>
</dbReference>
<dbReference type="SUPFAM" id="SSF52540">
    <property type="entry name" value="P-loop containing nucleoside triphosphate hydrolases"/>
    <property type="match status" value="1"/>
</dbReference>
<dbReference type="EMBL" id="HE804045">
    <property type="protein sequence ID" value="CCH34282.1"/>
    <property type="molecule type" value="Genomic_DNA"/>
</dbReference>
<dbReference type="PATRIC" id="fig|1179773.3.peg.7120"/>
<dbReference type="Gene3D" id="3.30.70.1230">
    <property type="entry name" value="Nucleotide cyclase"/>
    <property type="match status" value="1"/>
</dbReference>